<keyword evidence="2" id="KW-1185">Reference proteome</keyword>
<dbReference type="Proteomes" id="UP000234474">
    <property type="component" value="Unassembled WGS sequence"/>
</dbReference>
<gene>
    <name evidence="1" type="ORF">P174DRAFT_74135</name>
</gene>
<dbReference type="RefSeq" id="XP_024676981.1">
    <property type="nucleotide sequence ID" value="XM_024832441.1"/>
</dbReference>
<sequence>MVMGIDKARRNDLPCAIDNSPFMITLSQVLANRLNVTFDQDVVLPQRHHIVSFMGENSIIPEQDPRHGSMKLLTIQLQSSSPPNQPFPSAKDNVRYIDTPSRHHQPQKRIKSLFRLPVNHEAMVYSLVIGDVKELVWNYVGLRHAQVLKTESS</sequence>
<comment type="caution">
    <text evidence="1">The sequence shown here is derived from an EMBL/GenBank/DDBJ whole genome shotgun (WGS) entry which is preliminary data.</text>
</comment>
<protein>
    <submittedName>
        <fullName evidence="1">Uncharacterized protein</fullName>
    </submittedName>
</protein>
<name>A0A2I1BSQ7_ASPN1</name>
<organism evidence="1 2">
    <name type="scientific">Aspergillus novofumigatus (strain IBT 16806)</name>
    <dbReference type="NCBI Taxonomy" id="1392255"/>
    <lineage>
        <taxon>Eukaryota</taxon>
        <taxon>Fungi</taxon>
        <taxon>Dikarya</taxon>
        <taxon>Ascomycota</taxon>
        <taxon>Pezizomycotina</taxon>
        <taxon>Eurotiomycetes</taxon>
        <taxon>Eurotiomycetidae</taxon>
        <taxon>Eurotiales</taxon>
        <taxon>Aspergillaceae</taxon>
        <taxon>Aspergillus</taxon>
        <taxon>Aspergillus subgen. Fumigati</taxon>
    </lineage>
</organism>
<evidence type="ECO:0000313" key="2">
    <source>
        <dbReference type="Proteomes" id="UP000234474"/>
    </source>
</evidence>
<dbReference type="EMBL" id="MSZS01000016">
    <property type="protein sequence ID" value="PKX88386.1"/>
    <property type="molecule type" value="Genomic_DNA"/>
</dbReference>
<dbReference type="GeneID" id="36539778"/>
<dbReference type="VEuPathDB" id="FungiDB:P174DRAFT_74135"/>
<evidence type="ECO:0000313" key="1">
    <source>
        <dbReference type="EMBL" id="PKX88386.1"/>
    </source>
</evidence>
<dbReference type="AlphaFoldDB" id="A0A2I1BSQ7"/>
<reference evidence="2" key="1">
    <citation type="journal article" date="2018" name="Proc. Natl. Acad. Sci. U.S.A.">
        <title>Linking secondary metabolites to gene clusters through genome sequencing of six diverse Aspergillus species.</title>
        <authorList>
            <person name="Kaerboelling I."/>
            <person name="Vesth T.C."/>
            <person name="Frisvad J.C."/>
            <person name="Nybo J.L."/>
            <person name="Theobald S."/>
            <person name="Kuo A."/>
            <person name="Bowyer P."/>
            <person name="Matsuda Y."/>
            <person name="Mondo S."/>
            <person name="Lyhne E.K."/>
            <person name="Kogle M.E."/>
            <person name="Clum A."/>
            <person name="Lipzen A."/>
            <person name="Salamov A."/>
            <person name="Ngan C.Y."/>
            <person name="Daum C."/>
            <person name="Chiniquy J."/>
            <person name="Barry K."/>
            <person name="LaButti K."/>
            <person name="Haridas S."/>
            <person name="Simmons B.A."/>
            <person name="Magnuson J.K."/>
            <person name="Mortensen U.H."/>
            <person name="Larsen T.O."/>
            <person name="Grigoriev I.V."/>
            <person name="Baker S.E."/>
            <person name="Andersen M.R."/>
        </authorList>
    </citation>
    <scope>NUCLEOTIDE SEQUENCE [LARGE SCALE GENOMIC DNA]</scope>
    <source>
        <strain evidence="2">IBT 16806</strain>
    </source>
</reference>
<proteinExistence type="predicted"/>
<accession>A0A2I1BSQ7</accession>